<dbReference type="GO" id="GO:0003910">
    <property type="term" value="F:DNA ligase (ATP) activity"/>
    <property type="evidence" value="ECO:0007669"/>
    <property type="project" value="InterPro"/>
</dbReference>
<keyword evidence="2 4" id="KW-0436">Ligase</keyword>
<proteinExistence type="inferred from homology"/>
<feature type="domain" description="DNA ligase ATP-dependent C-terminal" evidence="3">
    <location>
        <begin position="7"/>
        <end position="109"/>
    </location>
</feature>
<evidence type="ECO:0000256" key="1">
    <source>
        <dbReference type="ARBA" id="ARBA00007572"/>
    </source>
</evidence>
<dbReference type="EMBL" id="GDHC01004971">
    <property type="protein sequence ID" value="JAQ13658.1"/>
    <property type="molecule type" value="Transcribed_RNA"/>
</dbReference>
<name>A0A0A9XG50_LYGHE</name>
<dbReference type="SUPFAM" id="SSF50249">
    <property type="entry name" value="Nucleic acid-binding proteins"/>
    <property type="match status" value="1"/>
</dbReference>
<dbReference type="GO" id="GO:0006281">
    <property type="term" value="P:DNA repair"/>
    <property type="evidence" value="ECO:0007669"/>
    <property type="project" value="InterPro"/>
</dbReference>
<dbReference type="EMBL" id="GBHO01025008">
    <property type="protein sequence ID" value="JAG18596.1"/>
    <property type="molecule type" value="Transcribed_RNA"/>
</dbReference>
<evidence type="ECO:0000313" key="5">
    <source>
        <dbReference type="EMBL" id="JAQ13658.1"/>
    </source>
</evidence>
<gene>
    <name evidence="4" type="primary">DNA-ligI_1</name>
    <name evidence="4" type="ORF">CM83_100629</name>
    <name evidence="5" type="ORF">g.32102</name>
</gene>
<dbReference type="PANTHER" id="PTHR45674:SF4">
    <property type="entry name" value="DNA LIGASE 1"/>
    <property type="match status" value="1"/>
</dbReference>
<dbReference type="AlphaFoldDB" id="A0A0A9XG50"/>
<dbReference type="InterPro" id="IPR050191">
    <property type="entry name" value="ATP-dep_DNA_ligase"/>
</dbReference>
<dbReference type="GO" id="GO:0006310">
    <property type="term" value="P:DNA recombination"/>
    <property type="evidence" value="ECO:0007669"/>
    <property type="project" value="InterPro"/>
</dbReference>
<dbReference type="Pfam" id="PF04679">
    <property type="entry name" value="DNA_ligase_A_C"/>
    <property type="match status" value="1"/>
</dbReference>
<comment type="similarity">
    <text evidence="1">Belongs to the ATP-dependent DNA ligase family.</text>
</comment>
<accession>A0A0A9XG50</accession>
<reference evidence="4" key="1">
    <citation type="journal article" date="2014" name="PLoS ONE">
        <title>Transcriptome-Based Identification of ABC Transporters in the Western Tarnished Plant Bug Lygus hesperus.</title>
        <authorList>
            <person name="Hull J.J."/>
            <person name="Chaney K."/>
            <person name="Geib S.M."/>
            <person name="Fabrick J.A."/>
            <person name="Brent C.S."/>
            <person name="Walsh D."/>
            <person name="Lavine L.C."/>
        </authorList>
    </citation>
    <scope>NUCLEOTIDE SEQUENCE</scope>
</reference>
<dbReference type="GO" id="GO:0006273">
    <property type="term" value="P:lagging strand elongation"/>
    <property type="evidence" value="ECO:0007669"/>
    <property type="project" value="TreeGrafter"/>
</dbReference>
<dbReference type="InterPro" id="IPR012309">
    <property type="entry name" value="DNA_ligase_ATP-dep_C"/>
</dbReference>
<evidence type="ECO:0000256" key="2">
    <source>
        <dbReference type="ARBA" id="ARBA00022598"/>
    </source>
</evidence>
<evidence type="ECO:0000313" key="4">
    <source>
        <dbReference type="EMBL" id="JAG18596.1"/>
    </source>
</evidence>
<protein>
    <submittedName>
        <fullName evidence="4">DNA ligase 1</fullName>
    </submittedName>
</protein>
<dbReference type="InterPro" id="IPR012340">
    <property type="entry name" value="NA-bd_OB-fold"/>
</dbReference>
<organism evidence="4">
    <name type="scientific">Lygus hesperus</name>
    <name type="common">Western plant bug</name>
    <dbReference type="NCBI Taxonomy" id="30085"/>
    <lineage>
        <taxon>Eukaryota</taxon>
        <taxon>Metazoa</taxon>
        <taxon>Ecdysozoa</taxon>
        <taxon>Arthropoda</taxon>
        <taxon>Hexapoda</taxon>
        <taxon>Insecta</taxon>
        <taxon>Pterygota</taxon>
        <taxon>Neoptera</taxon>
        <taxon>Paraneoptera</taxon>
        <taxon>Hemiptera</taxon>
        <taxon>Heteroptera</taxon>
        <taxon>Panheteroptera</taxon>
        <taxon>Cimicomorpha</taxon>
        <taxon>Miridae</taxon>
        <taxon>Mirini</taxon>
        <taxon>Lygus</taxon>
    </lineage>
</organism>
<dbReference type="PANTHER" id="PTHR45674">
    <property type="entry name" value="DNA LIGASE 1/3 FAMILY MEMBER"/>
    <property type="match status" value="1"/>
</dbReference>
<dbReference type="Gene3D" id="2.40.50.140">
    <property type="entry name" value="Nucleic acid-binding proteins"/>
    <property type="match status" value="1"/>
</dbReference>
<reference evidence="4" key="2">
    <citation type="submission" date="2014-07" db="EMBL/GenBank/DDBJ databases">
        <authorList>
            <person name="Hull J."/>
        </authorList>
    </citation>
    <scope>NUCLEOTIDE SEQUENCE</scope>
</reference>
<sequence length="144" mass="16611">MFCISYDDDGEYTYQSMLRLGSGFKENDLDELSSALREYCIEVPPPYYQYSNIKKTLLPDVWFRPHFVWEVKCADLTLSPDHQTCVGRLHPSSGISGRFPRFICVRKDKNVTDATTAEQVEQMYLSQSVVKNQQKGAKYSSMDE</sequence>
<reference evidence="5" key="3">
    <citation type="journal article" date="2016" name="Gigascience">
        <title>De novo construction of an expanded transcriptome assembly for the western tarnished plant bug, Lygus hesperus.</title>
        <authorList>
            <person name="Tassone E.E."/>
            <person name="Geib S.M."/>
            <person name="Hall B."/>
            <person name="Fabrick J.A."/>
            <person name="Brent C.S."/>
            <person name="Hull J.J."/>
        </authorList>
    </citation>
    <scope>NUCLEOTIDE SEQUENCE</scope>
</reference>
<evidence type="ECO:0000259" key="3">
    <source>
        <dbReference type="Pfam" id="PF04679"/>
    </source>
</evidence>